<evidence type="ECO:0000313" key="3">
    <source>
        <dbReference type="WBParaSite" id="GPUH_0000719701-mRNA-1"/>
    </source>
</evidence>
<dbReference type="EMBL" id="UYRT01018203">
    <property type="protein sequence ID" value="VDK57521.1"/>
    <property type="molecule type" value="Genomic_DNA"/>
</dbReference>
<name>A0A183DEP7_9BILA</name>
<keyword evidence="2" id="KW-1185">Reference proteome</keyword>
<dbReference type="Proteomes" id="UP000271098">
    <property type="component" value="Unassembled WGS sequence"/>
</dbReference>
<evidence type="ECO:0000313" key="2">
    <source>
        <dbReference type="Proteomes" id="UP000271098"/>
    </source>
</evidence>
<proteinExistence type="predicted"/>
<dbReference type="WBParaSite" id="GPUH_0000719701-mRNA-1">
    <property type="protein sequence ID" value="GPUH_0000719701-mRNA-1"/>
    <property type="gene ID" value="GPUH_0000719701"/>
</dbReference>
<evidence type="ECO:0000313" key="1">
    <source>
        <dbReference type="EMBL" id="VDK57521.1"/>
    </source>
</evidence>
<protein>
    <submittedName>
        <fullName evidence="3">Transposase</fullName>
    </submittedName>
</protein>
<organism evidence="3">
    <name type="scientific">Gongylonema pulchrum</name>
    <dbReference type="NCBI Taxonomy" id="637853"/>
    <lineage>
        <taxon>Eukaryota</taxon>
        <taxon>Metazoa</taxon>
        <taxon>Ecdysozoa</taxon>
        <taxon>Nematoda</taxon>
        <taxon>Chromadorea</taxon>
        <taxon>Rhabditida</taxon>
        <taxon>Spirurina</taxon>
        <taxon>Spiruromorpha</taxon>
        <taxon>Spiruroidea</taxon>
        <taxon>Gongylonematidae</taxon>
        <taxon>Gongylonema</taxon>
    </lineage>
</organism>
<reference evidence="3" key="1">
    <citation type="submission" date="2016-06" db="UniProtKB">
        <authorList>
            <consortium name="WormBaseParasite"/>
        </authorList>
    </citation>
    <scope>IDENTIFICATION</scope>
</reference>
<accession>A0A183DEP7</accession>
<dbReference type="OrthoDB" id="1732493at2759"/>
<sequence>MQYCDAARYRARTKLTDFRFRIDGAYRPPDVLLGSRDYSTSLGLWFVLLSSIFPTLPERFGSQKSNDSLEKYRFSQRCWLHIYRNIYEHCALSGDGRCNRPTGSSIHYQR</sequence>
<reference evidence="1 2" key="2">
    <citation type="submission" date="2018-11" db="EMBL/GenBank/DDBJ databases">
        <authorList>
            <consortium name="Pathogen Informatics"/>
        </authorList>
    </citation>
    <scope>NUCLEOTIDE SEQUENCE [LARGE SCALE GENOMIC DNA]</scope>
</reference>
<dbReference type="AlphaFoldDB" id="A0A183DEP7"/>
<gene>
    <name evidence="1" type="ORF">GPUH_LOCUS7187</name>
</gene>